<feature type="site" description="Positions MEP for the nucleophilic attack" evidence="7">
    <location>
        <position position="213"/>
    </location>
</feature>
<proteinExistence type="inferred from homology"/>
<evidence type="ECO:0000256" key="7">
    <source>
        <dbReference type="HAMAP-Rule" id="MF_00108"/>
    </source>
</evidence>
<accession>A0A4S4G1F9</accession>
<dbReference type="FunFam" id="3.90.550.10:FF:000003">
    <property type="entry name" value="2-C-methyl-D-erythritol 4-phosphate cytidylyltransferase"/>
    <property type="match status" value="1"/>
</dbReference>
<dbReference type="AlphaFoldDB" id="A0A4S4G1F9"/>
<dbReference type="InterPro" id="IPR029044">
    <property type="entry name" value="Nucleotide-diphossugar_trans"/>
</dbReference>
<keyword evidence="5 7" id="KW-0548">Nucleotidyltransferase</keyword>
<dbReference type="PANTHER" id="PTHR43015">
    <property type="entry name" value="D-RIBITOL-5-PHOSPHATE CYTIDYLYLTRANSFERASE"/>
    <property type="match status" value="1"/>
</dbReference>
<dbReference type="InterPro" id="IPR018294">
    <property type="entry name" value="ISPD_synthase_CS"/>
</dbReference>
<dbReference type="EMBL" id="SSTJ01000015">
    <property type="protein sequence ID" value="THG36501.1"/>
    <property type="molecule type" value="Genomic_DNA"/>
</dbReference>
<protein>
    <recommendedName>
        <fullName evidence="7">2-C-methyl-D-erythritol 4-phosphate cytidylyltransferase</fullName>
        <ecNumber evidence="7">2.7.7.60</ecNumber>
    </recommendedName>
    <alternativeName>
        <fullName evidence="7">4-diphosphocytidyl-2C-methyl-D-erythritol synthase</fullName>
    </alternativeName>
    <alternativeName>
        <fullName evidence="7">MEP cytidylyltransferase</fullName>
        <shortName evidence="7">MCT</shortName>
    </alternativeName>
</protein>
<dbReference type="EC" id="2.7.7.60" evidence="7"/>
<dbReference type="UniPathway" id="UPA00056">
    <property type="reaction ID" value="UER00093"/>
</dbReference>
<dbReference type="InterPro" id="IPR034683">
    <property type="entry name" value="IspD/TarI"/>
</dbReference>
<comment type="catalytic activity">
    <reaction evidence="1 7">
        <text>2-C-methyl-D-erythritol 4-phosphate + CTP + H(+) = 4-CDP-2-C-methyl-D-erythritol + diphosphate</text>
        <dbReference type="Rhea" id="RHEA:13429"/>
        <dbReference type="ChEBI" id="CHEBI:15378"/>
        <dbReference type="ChEBI" id="CHEBI:33019"/>
        <dbReference type="ChEBI" id="CHEBI:37563"/>
        <dbReference type="ChEBI" id="CHEBI:57823"/>
        <dbReference type="ChEBI" id="CHEBI:58262"/>
        <dbReference type="EC" id="2.7.7.60"/>
    </reaction>
</comment>
<organism evidence="8 9">
    <name type="scientific">Adlercreutzia caecimuris</name>
    <dbReference type="NCBI Taxonomy" id="671266"/>
    <lineage>
        <taxon>Bacteria</taxon>
        <taxon>Bacillati</taxon>
        <taxon>Actinomycetota</taxon>
        <taxon>Coriobacteriia</taxon>
        <taxon>Eggerthellales</taxon>
        <taxon>Eggerthellaceae</taxon>
        <taxon>Adlercreutzia</taxon>
    </lineage>
</organism>
<dbReference type="CDD" id="cd02516">
    <property type="entry name" value="CDP-ME_synthetase"/>
    <property type="match status" value="1"/>
</dbReference>
<dbReference type="HAMAP" id="MF_00108">
    <property type="entry name" value="IspD"/>
    <property type="match status" value="1"/>
</dbReference>
<feature type="site" description="Positions MEP for the nucleophilic attack" evidence="7">
    <location>
        <position position="156"/>
    </location>
</feature>
<evidence type="ECO:0000256" key="4">
    <source>
        <dbReference type="ARBA" id="ARBA00022679"/>
    </source>
</evidence>
<dbReference type="InterPro" id="IPR001228">
    <property type="entry name" value="IspD"/>
</dbReference>
<dbReference type="NCBIfam" id="TIGR00453">
    <property type="entry name" value="ispD"/>
    <property type="match status" value="1"/>
</dbReference>
<comment type="similarity">
    <text evidence="3 7">Belongs to the IspD/TarI cytidylyltransferase family. IspD subfamily.</text>
</comment>
<evidence type="ECO:0000256" key="3">
    <source>
        <dbReference type="ARBA" id="ARBA00009789"/>
    </source>
</evidence>
<dbReference type="GO" id="GO:0050518">
    <property type="term" value="F:2-C-methyl-D-erythritol 4-phosphate cytidylyltransferase activity"/>
    <property type="evidence" value="ECO:0007669"/>
    <property type="project" value="UniProtKB-UniRule"/>
</dbReference>
<comment type="caution">
    <text evidence="8">The sequence shown here is derived from an EMBL/GenBank/DDBJ whole genome shotgun (WGS) entry which is preliminary data.</text>
</comment>
<dbReference type="GO" id="GO:0005829">
    <property type="term" value="C:cytosol"/>
    <property type="evidence" value="ECO:0007669"/>
    <property type="project" value="TreeGrafter"/>
</dbReference>
<reference evidence="8 9" key="1">
    <citation type="submission" date="2019-04" db="EMBL/GenBank/DDBJ databases">
        <title>Microbes associate with the intestines of laboratory mice.</title>
        <authorList>
            <person name="Navarre W."/>
            <person name="Wong E."/>
            <person name="Huang K.C."/>
            <person name="Tropini C."/>
            <person name="Ng K."/>
            <person name="Yu B."/>
        </authorList>
    </citation>
    <scope>NUCLEOTIDE SEQUENCE [LARGE SCALE GENOMIC DNA]</scope>
    <source>
        <strain evidence="8 9">NM80_B27</strain>
    </source>
</reference>
<dbReference type="Pfam" id="PF01128">
    <property type="entry name" value="IspD"/>
    <property type="match status" value="1"/>
</dbReference>
<evidence type="ECO:0000313" key="9">
    <source>
        <dbReference type="Proteomes" id="UP000308978"/>
    </source>
</evidence>
<comment type="pathway">
    <text evidence="2 7">Isoprenoid biosynthesis; isopentenyl diphosphate biosynthesis via DXP pathway; isopentenyl diphosphate from 1-deoxy-D-xylulose 5-phosphate: step 2/6.</text>
</comment>
<dbReference type="Gene3D" id="3.90.550.10">
    <property type="entry name" value="Spore Coat Polysaccharide Biosynthesis Protein SpsA, Chain A"/>
    <property type="match status" value="1"/>
</dbReference>
<evidence type="ECO:0000256" key="6">
    <source>
        <dbReference type="ARBA" id="ARBA00023229"/>
    </source>
</evidence>
<comment type="function">
    <text evidence="7">Catalyzes the formation of 4-diphosphocytidyl-2-C-methyl-D-erythritol from CTP and 2-C-methyl-D-erythritol 4-phosphate (MEP).</text>
</comment>
<evidence type="ECO:0000256" key="2">
    <source>
        <dbReference type="ARBA" id="ARBA00004787"/>
    </source>
</evidence>
<dbReference type="Proteomes" id="UP000308978">
    <property type="component" value="Unassembled WGS sequence"/>
</dbReference>
<keyword evidence="6 7" id="KW-0414">Isoprene biosynthesis</keyword>
<dbReference type="RefSeq" id="WP_136435489.1">
    <property type="nucleotide sequence ID" value="NZ_SSTJ01000015.1"/>
</dbReference>
<evidence type="ECO:0000256" key="1">
    <source>
        <dbReference type="ARBA" id="ARBA00001282"/>
    </source>
</evidence>
<name>A0A4S4G1F9_9ACTN</name>
<dbReference type="SUPFAM" id="SSF53448">
    <property type="entry name" value="Nucleotide-diphospho-sugar transferases"/>
    <property type="match status" value="1"/>
</dbReference>
<keyword evidence="4 7" id="KW-0808">Transferase</keyword>
<sequence length="238" mass="26570">MNCALIFAGGTGQRMNTKTRPKQFLELHGKPIIIYTIEVFENHPDIDAIVVVCLEDWIPFLRKKLVHHDIAKVVDVVPGGATGQESIRHGIDALLLNGDENATVLVHDGVRPLLRSETITECIQSVEERGSAITVTPAIETIVQESDGMVTNVIERQACRMAKAPQCFRLRELAEAHRQAEADGLFDFIDSASMMRYYGHNLYTVEGSPENIKITTPSDFYIFRAFVDARENSQIFGL</sequence>
<dbReference type="GO" id="GO:0019288">
    <property type="term" value="P:isopentenyl diphosphate biosynthetic process, methylerythritol 4-phosphate pathway"/>
    <property type="evidence" value="ECO:0007669"/>
    <property type="project" value="UniProtKB-UniRule"/>
</dbReference>
<feature type="site" description="Transition state stabilizer" evidence="7">
    <location>
        <position position="22"/>
    </location>
</feature>
<feature type="site" description="Transition state stabilizer" evidence="7">
    <location>
        <position position="14"/>
    </location>
</feature>
<evidence type="ECO:0000256" key="5">
    <source>
        <dbReference type="ARBA" id="ARBA00022695"/>
    </source>
</evidence>
<dbReference type="PROSITE" id="PS01295">
    <property type="entry name" value="ISPD"/>
    <property type="match status" value="1"/>
</dbReference>
<dbReference type="PANTHER" id="PTHR43015:SF1">
    <property type="entry name" value="D-RIBITOL-5-PHOSPHATE CYTIDYLYLTRANSFERASE"/>
    <property type="match status" value="1"/>
</dbReference>
<gene>
    <name evidence="7 8" type="primary">ispD</name>
    <name evidence="8" type="ORF">E5986_09765</name>
</gene>
<evidence type="ECO:0000313" key="8">
    <source>
        <dbReference type="EMBL" id="THG36501.1"/>
    </source>
</evidence>